<reference evidence="2" key="1">
    <citation type="journal article" date="2022" name="Int. J. Mol. Sci.">
        <title>Draft Genome of Tanacetum Coccineum: Genomic Comparison of Closely Related Tanacetum-Family Plants.</title>
        <authorList>
            <person name="Yamashiro T."/>
            <person name="Shiraishi A."/>
            <person name="Nakayama K."/>
            <person name="Satake H."/>
        </authorList>
    </citation>
    <scope>NUCLEOTIDE SEQUENCE</scope>
</reference>
<sequence length="373" mass="43839">MTKEIKGELEKLEDLNDKDVSPTCGTSLEVFNNEFNRMSRMYDDIFTYEVEVANIQCDSNKDDDSKHEVDDDMGYDPSDIRGDDEVELTDEEFSDNEDEVAEVFRIDTNIFDFETPMCKTFKEFNYLLQIDPDLLTNDIEGFNTYEEYKCSEWPTCSWKNDGYCNGRNLPGAYIVGNSLYYQDYEWYEALMDCKLKEQALRNKVVMEGLISDDESSNDDWKRWESYEITYHDYDELEYENETHDERQELCEAHKLPVCNFRIFKMIKYSFGQDEEYVAVKEDECDDLGRTSDDACHAYQEIFRMMDEGWMDLVKEISINVGGEFTNLEILKCWSLETSRRLFNTNSCSINLNGESTEQISGEFRILILRNSGI</sequence>
<feature type="region of interest" description="Disordered" evidence="1">
    <location>
        <begin position="59"/>
        <end position="82"/>
    </location>
</feature>
<gene>
    <name evidence="2" type="ORF">Tco_0803593</name>
</gene>
<dbReference type="Proteomes" id="UP001151760">
    <property type="component" value="Unassembled WGS sequence"/>
</dbReference>
<dbReference type="EMBL" id="BQNB010011900">
    <property type="protein sequence ID" value="GJS96625.1"/>
    <property type="molecule type" value="Genomic_DNA"/>
</dbReference>
<organism evidence="2 3">
    <name type="scientific">Tanacetum coccineum</name>
    <dbReference type="NCBI Taxonomy" id="301880"/>
    <lineage>
        <taxon>Eukaryota</taxon>
        <taxon>Viridiplantae</taxon>
        <taxon>Streptophyta</taxon>
        <taxon>Embryophyta</taxon>
        <taxon>Tracheophyta</taxon>
        <taxon>Spermatophyta</taxon>
        <taxon>Magnoliopsida</taxon>
        <taxon>eudicotyledons</taxon>
        <taxon>Gunneridae</taxon>
        <taxon>Pentapetalae</taxon>
        <taxon>asterids</taxon>
        <taxon>campanulids</taxon>
        <taxon>Asterales</taxon>
        <taxon>Asteraceae</taxon>
        <taxon>Asteroideae</taxon>
        <taxon>Anthemideae</taxon>
        <taxon>Anthemidinae</taxon>
        <taxon>Tanacetum</taxon>
    </lineage>
</organism>
<keyword evidence="3" id="KW-1185">Reference proteome</keyword>
<comment type="caution">
    <text evidence="2">The sequence shown here is derived from an EMBL/GenBank/DDBJ whole genome shotgun (WGS) entry which is preliminary data.</text>
</comment>
<accession>A0ABQ5A683</accession>
<reference evidence="2" key="2">
    <citation type="submission" date="2022-01" db="EMBL/GenBank/DDBJ databases">
        <authorList>
            <person name="Yamashiro T."/>
            <person name="Shiraishi A."/>
            <person name="Satake H."/>
            <person name="Nakayama K."/>
        </authorList>
    </citation>
    <scope>NUCLEOTIDE SEQUENCE</scope>
</reference>
<evidence type="ECO:0000313" key="2">
    <source>
        <dbReference type="EMBL" id="GJS96625.1"/>
    </source>
</evidence>
<protein>
    <submittedName>
        <fullName evidence="2">Uncharacterized protein</fullName>
    </submittedName>
</protein>
<evidence type="ECO:0000313" key="3">
    <source>
        <dbReference type="Proteomes" id="UP001151760"/>
    </source>
</evidence>
<name>A0ABQ5A683_9ASTR</name>
<proteinExistence type="predicted"/>
<feature type="compositionally biased region" description="Basic and acidic residues" evidence="1">
    <location>
        <begin position="59"/>
        <end position="69"/>
    </location>
</feature>
<evidence type="ECO:0000256" key="1">
    <source>
        <dbReference type="SAM" id="MobiDB-lite"/>
    </source>
</evidence>